<proteinExistence type="predicted"/>
<evidence type="ECO:0008006" key="3">
    <source>
        <dbReference type="Google" id="ProtNLM"/>
    </source>
</evidence>
<sequence>MRQTGFPRADVENDFLRARRRQVLSRLAHRLRREPDDVNLILPFDDVVAALGRRGERFLGLHTLSLDSIVGTVDSSRDFDRRFRPTSSRVRERWERLALAQRRGESVPPIDVYRIGGLHFVRDGHHRVSIAIATGQQTIEAYVTEVLTTVPARGIRHRGDLLVRSYELLFRARVPLTAQAYAKLTVRDPWGYAELGEAVEAWGFRCMQNAGTFLDRAEVARRWYAEEYTPVVRMVREAQLIGDGTDAEAYLRVSRERYRLMRTHEWSDEVIRRLRDDGHGH</sequence>
<keyword evidence="2" id="KW-1185">Reference proteome</keyword>
<protein>
    <recommendedName>
        <fullName evidence="3">Chromosome partitioning protein ParB</fullName>
    </recommendedName>
</protein>
<dbReference type="InterPro" id="IPR036086">
    <property type="entry name" value="ParB/Sulfiredoxin_sf"/>
</dbReference>
<evidence type="ECO:0000313" key="1">
    <source>
        <dbReference type="EMBL" id="WAX56716.1"/>
    </source>
</evidence>
<reference evidence="1" key="1">
    <citation type="submission" date="2022-05" db="EMBL/GenBank/DDBJ databases">
        <title>Jatrophihabitans sp. SB3-54 whole genome sequence.</title>
        <authorList>
            <person name="Suh M.K."/>
            <person name="Eom M.K."/>
            <person name="Kim J.S."/>
            <person name="Kim H.S."/>
            <person name="Do H.E."/>
            <person name="Shin Y.K."/>
            <person name="Lee J.-S."/>
        </authorList>
    </citation>
    <scope>NUCLEOTIDE SEQUENCE</scope>
    <source>
        <strain evidence="1">SB3-54</strain>
    </source>
</reference>
<name>A0ABY7K073_9ACTN</name>
<dbReference type="EMBL" id="CP097463">
    <property type="protein sequence ID" value="WAX56716.1"/>
    <property type="molecule type" value="Genomic_DNA"/>
</dbReference>
<accession>A0ABY7K073</accession>
<gene>
    <name evidence="1" type="ORF">M6B22_19625</name>
</gene>
<evidence type="ECO:0000313" key="2">
    <source>
        <dbReference type="Proteomes" id="UP001164693"/>
    </source>
</evidence>
<organism evidence="1 2">
    <name type="scientific">Jatrophihabitans cynanchi</name>
    <dbReference type="NCBI Taxonomy" id="2944128"/>
    <lineage>
        <taxon>Bacteria</taxon>
        <taxon>Bacillati</taxon>
        <taxon>Actinomycetota</taxon>
        <taxon>Actinomycetes</taxon>
        <taxon>Jatrophihabitantales</taxon>
        <taxon>Jatrophihabitantaceae</taxon>
        <taxon>Jatrophihabitans</taxon>
    </lineage>
</organism>
<dbReference type="RefSeq" id="WP_269443248.1">
    <property type="nucleotide sequence ID" value="NZ_CP097463.1"/>
</dbReference>
<dbReference type="SUPFAM" id="SSF110849">
    <property type="entry name" value="ParB/Sulfiredoxin"/>
    <property type="match status" value="1"/>
</dbReference>
<dbReference type="Proteomes" id="UP001164693">
    <property type="component" value="Chromosome"/>
</dbReference>